<accession>A0A7Y4LG73</accession>
<evidence type="ECO:0000256" key="2">
    <source>
        <dbReference type="PROSITE-ProRule" id="PRU00335"/>
    </source>
</evidence>
<dbReference type="Gene3D" id="1.10.357.10">
    <property type="entry name" value="Tetracycline Repressor, domain 2"/>
    <property type="match status" value="1"/>
</dbReference>
<dbReference type="EMBL" id="CP021417">
    <property type="protein sequence ID" value="ARU46252.1"/>
    <property type="molecule type" value="Genomic_DNA"/>
</dbReference>
<dbReference type="PROSITE" id="PS50977">
    <property type="entry name" value="HTH_TETR_2"/>
    <property type="match status" value="1"/>
</dbReference>
<gene>
    <name evidence="3" type="ORF">CBE74_06845</name>
</gene>
<proteinExistence type="predicted"/>
<dbReference type="InterPro" id="IPR036271">
    <property type="entry name" value="Tet_transcr_reg_TetR-rel_C_sf"/>
</dbReference>
<name>A0A7Y4LG73_9CORY</name>
<dbReference type="RefSeq" id="WP_087454065.1">
    <property type="nucleotide sequence ID" value="NZ_CP021417.2"/>
</dbReference>
<reference evidence="3 4" key="1">
    <citation type="journal article" date="2014" name="BMC Vet. Res.">
        <title>First report of Corynebacterium pseudotuberculosis from caseous lymphadenitis lesions in Black Alentejano pig (Sus scrofa domesticus).</title>
        <authorList>
            <person name="Oliveira M."/>
            <person name="Barroco C."/>
            <person name="Mottola C."/>
            <person name="Santos R."/>
            <person name="Lemsaddek A."/>
            <person name="Tavares L."/>
            <person name="Semedo-Lemsaddek T."/>
        </authorList>
    </citation>
    <scope>NUCLEOTIDE SEQUENCE [LARGE SCALE GENOMIC DNA]</scope>
    <source>
        <strain evidence="3 4">PO100/5</strain>
    </source>
</reference>
<dbReference type="InterPro" id="IPR001647">
    <property type="entry name" value="HTH_TetR"/>
</dbReference>
<reference evidence="3 4" key="3">
    <citation type="journal article" date="2020" name="Int. J. Syst. Evol. Microbiol.">
        <title>Corynebacterium silvaticum sp. nov., a unique group of NTTB corynebacteria in wild boar and roe deer.</title>
        <authorList>
            <person name="Dangel A."/>
            <person name="Berger A."/>
            <person name="Rau J."/>
            <person name="Eisenberg T."/>
            <person name="Kampfer P."/>
            <person name="Margos G."/>
            <person name="Contzen M."/>
            <person name="Busse H.J."/>
            <person name="Konrad R."/>
            <person name="Peters M."/>
            <person name="Sting R."/>
            <person name="Sing A."/>
        </authorList>
    </citation>
    <scope>NUCLEOTIDE SEQUENCE [LARGE SCALE GENOMIC DNA]</scope>
    <source>
        <strain evidence="3 4">PO100/5</strain>
    </source>
</reference>
<sequence length="200" mass="21762">MRSDAMRRRNSLIEAGMSLLIRDGKDMTLESVAEEAGVGIATLYRNFPTRNDLVHSCIIAIADRGVAELKRIADAPPCDQEAALDQLNELVNLITAVGLNILIPALVQPEEKQLPPDFVRPREALFTQIRRIDTNLRTTGLIHSSISGIDFYTGIIALCAPPHFDMGTLPAPSTKHLIAIYLAGCRAGISIKEASSSCEQ</sequence>
<dbReference type="GeneID" id="75007968"/>
<dbReference type="KEGG" id="csil:CBE74_06845"/>
<keyword evidence="4" id="KW-1185">Reference proteome</keyword>
<evidence type="ECO:0000256" key="1">
    <source>
        <dbReference type="ARBA" id="ARBA00023125"/>
    </source>
</evidence>
<reference evidence="3 4" key="2">
    <citation type="journal article" date="2020" name="Antonie Van Leeuwenhoek">
        <title>Phylogenomic characterisation of a novel corynebacterial species pathogenic to animals.</title>
        <authorList>
            <person name="Moller J."/>
            <person name="Musella L."/>
            <person name="Melnikov V."/>
            <person name="Geissdorfer W."/>
            <person name="Burkovski A."/>
            <person name="Sangal V."/>
        </authorList>
    </citation>
    <scope>NUCLEOTIDE SEQUENCE [LARGE SCALE GENOMIC DNA]</scope>
    <source>
        <strain evidence="3 4">PO100/5</strain>
    </source>
</reference>
<dbReference type="AlphaFoldDB" id="A0A7Y4LG73"/>
<evidence type="ECO:0000313" key="3">
    <source>
        <dbReference type="EMBL" id="ARU46252.1"/>
    </source>
</evidence>
<dbReference type="Pfam" id="PF00440">
    <property type="entry name" value="TetR_N"/>
    <property type="match status" value="1"/>
</dbReference>
<keyword evidence="1 2" id="KW-0238">DNA-binding</keyword>
<reference evidence="3 4" key="4">
    <citation type="journal article" date="2020" name="PLoS ONE">
        <title>Taxonomic classification of strain PO100/5 shows a broader geographic distribution and genetic markers of the recently described Corynebacterium silvaticum.</title>
        <authorList>
            <person name="Viana M.V.C."/>
            <person name="Profeta R."/>
            <person name="da Silva A.L."/>
            <person name="Hurtado R."/>
            <person name="Cerqueira J.C."/>
            <person name="Ribeiro B.F.S."/>
            <person name="Almeida M.O."/>
            <person name="Morais-Rodrigues F."/>
            <person name="Soares S.C."/>
            <person name="Oliveira M."/>
            <person name="Tavares L."/>
            <person name="Figueiredo H."/>
            <person name="Wattam A.R."/>
            <person name="Barh D."/>
            <person name="Ghosh P."/>
            <person name="Silva A."/>
            <person name="Azevedo V."/>
        </authorList>
    </citation>
    <scope>NUCLEOTIDE SEQUENCE [LARGE SCALE GENOMIC DNA]</scope>
    <source>
        <strain evidence="3 4">PO100/5</strain>
    </source>
</reference>
<organism evidence="3 4">
    <name type="scientific">Corynebacterium silvaticum</name>
    <dbReference type="NCBI Taxonomy" id="2320431"/>
    <lineage>
        <taxon>Bacteria</taxon>
        <taxon>Bacillati</taxon>
        <taxon>Actinomycetota</taxon>
        <taxon>Actinomycetes</taxon>
        <taxon>Mycobacteriales</taxon>
        <taxon>Corynebacteriaceae</taxon>
        <taxon>Corynebacterium</taxon>
    </lineage>
</organism>
<dbReference type="InterPro" id="IPR009057">
    <property type="entry name" value="Homeodomain-like_sf"/>
</dbReference>
<protein>
    <submittedName>
        <fullName evidence="3">TetR/AcrR family transcriptional regulator</fullName>
    </submittedName>
</protein>
<dbReference type="OrthoDB" id="9795011at2"/>
<dbReference type="PRINTS" id="PR00455">
    <property type="entry name" value="HTHTETR"/>
</dbReference>
<dbReference type="SUPFAM" id="SSF48498">
    <property type="entry name" value="Tetracyclin repressor-like, C-terminal domain"/>
    <property type="match status" value="1"/>
</dbReference>
<dbReference type="SUPFAM" id="SSF46689">
    <property type="entry name" value="Homeodomain-like"/>
    <property type="match status" value="1"/>
</dbReference>
<evidence type="ECO:0000313" key="4">
    <source>
        <dbReference type="Proteomes" id="UP000195652"/>
    </source>
</evidence>
<feature type="DNA-binding region" description="H-T-H motif" evidence="2">
    <location>
        <begin position="28"/>
        <end position="47"/>
    </location>
</feature>
<dbReference type="Proteomes" id="UP000195652">
    <property type="component" value="Chromosome"/>
</dbReference>
<dbReference type="GO" id="GO:0003677">
    <property type="term" value="F:DNA binding"/>
    <property type="evidence" value="ECO:0007669"/>
    <property type="project" value="UniProtKB-UniRule"/>
</dbReference>